<organism evidence="1 2">
    <name type="scientific">Pluteus cervinus</name>
    <dbReference type="NCBI Taxonomy" id="181527"/>
    <lineage>
        <taxon>Eukaryota</taxon>
        <taxon>Fungi</taxon>
        <taxon>Dikarya</taxon>
        <taxon>Basidiomycota</taxon>
        <taxon>Agaricomycotina</taxon>
        <taxon>Agaricomycetes</taxon>
        <taxon>Agaricomycetidae</taxon>
        <taxon>Agaricales</taxon>
        <taxon>Pluteineae</taxon>
        <taxon>Pluteaceae</taxon>
        <taxon>Pluteus</taxon>
    </lineage>
</organism>
<reference evidence="1 2" key="1">
    <citation type="journal article" date="2019" name="Nat. Ecol. Evol.">
        <title>Megaphylogeny resolves global patterns of mushroom evolution.</title>
        <authorList>
            <person name="Varga T."/>
            <person name="Krizsan K."/>
            <person name="Foldi C."/>
            <person name="Dima B."/>
            <person name="Sanchez-Garcia M."/>
            <person name="Sanchez-Ramirez S."/>
            <person name="Szollosi G.J."/>
            <person name="Szarkandi J.G."/>
            <person name="Papp V."/>
            <person name="Albert L."/>
            <person name="Andreopoulos W."/>
            <person name="Angelini C."/>
            <person name="Antonin V."/>
            <person name="Barry K.W."/>
            <person name="Bougher N.L."/>
            <person name="Buchanan P."/>
            <person name="Buyck B."/>
            <person name="Bense V."/>
            <person name="Catcheside P."/>
            <person name="Chovatia M."/>
            <person name="Cooper J."/>
            <person name="Damon W."/>
            <person name="Desjardin D."/>
            <person name="Finy P."/>
            <person name="Geml J."/>
            <person name="Haridas S."/>
            <person name="Hughes K."/>
            <person name="Justo A."/>
            <person name="Karasinski D."/>
            <person name="Kautmanova I."/>
            <person name="Kiss B."/>
            <person name="Kocsube S."/>
            <person name="Kotiranta H."/>
            <person name="LaButti K.M."/>
            <person name="Lechner B.E."/>
            <person name="Liimatainen K."/>
            <person name="Lipzen A."/>
            <person name="Lukacs Z."/>
            <person name="Mihaltcheva S."/>
            <person name="Morgado L.N."/>
            <person name="Niskanen T."/>
            <person name="Noordeloos M.E."/>
            <person name="Ohm R.A."/>
            <person name="Ortiz-Santana B."/>
            <person name="Ovrebo C."/>
            <person name="Racz N."/>
            <person name="Riley R."/>
            <person name="Savchenko A."/>
            <person name="Shiryaev A."/>
            <person name="Soop K."/>
            <person name="Spirin V."/>
            <person name="Szebenyi C."/>
            <person name="Tomsovsky M."/>
            <person name="Tulloss R.E."/>
            <person name="Uehling J."/>
            <person name="Grigoriev I.V."/>
            <person name="Vagvolgyi C."/>
            <person name="Papp T."/>
            <person name="Martin F.M."/>
            <person name="Miettinen O."/>
            <person name="Hibbett D.S."/>
            <person name="Nagy L.G."/>
        </authorList>
    </citation>
    <scope>NUCLEOTIDE SEQUENCE [LARGE SCALE GENOMIC DNA]</scope>
    <source>
        <strain evidence="1 2">NL-1719</strain>
    </source>
</reference>
<dbReference type="EMBL" id="ML208274">
    <property type="protein sequence ID" value="TFK73647.1"/>
    <property type="molecule type" value="Genomic_DNA"/>
</dbReference>
<keyword evidence="1" id="KW-0482">Metalloprotease</keyword>
<gene>
    <name evidence="1" type="ORF">BDN72DRAFT_854658</name>
</gene>
<dbReference type="Proteomes" id="UP000308600">
    <property type="component" value="Unassembled WGS sequence"/>
</dbReference>
<evidence type="ECO:0000313" key="1">
    <source>
        <dbReference type="EMBL" id="TFK73647.1"/>
    </source>
</evidence>
<sequence>MWSAATKYLLLWVSTAIAVSASSDATTPARPGRRCGSEISSDKFRLFEADGQNANSKNSQSSPTLDQFPQVSIDVYWNVVAANQTYEGGWISREDLAIQMNVLNQDYKAFGLSFNAKLVTRIINPTWFNQIVHSTDTTMQDALKQKYRKGDVKTLNIYTVGFLNDHTLGYSTFPFEYSDAPHNDGVMIRWDTTPGGVPPFHLGKTVTHEVGHWLGLYHTFQGNDCNGAGDGVDDTPPERNATSGCPAQKDTCSGGGVDPIHNYMDYSDDDCLNQFTNGQMLRARTYTAYYRQIGVPAGFTTS</sequence>
<evidence type="ECO:0000313" key="2">
    <source>
        <dbReference type="Proteomes" id="UP000308600"/>
    </source>
</evidence>
<keyword evidence="1" id="KW-0645">Protease</keyword>
<keyword evidence="1" id="KW-0378">Hydrolase</keyword>
<keyword evidence="2" id="KW-1185">Reference proteome</keyword>
<proteinExistence type="predicted"/>
<accession>A0ACD3B7I2</accession>
<name>A0ACD3B7I2_9AGAR</name>
<protein>
    <submittedName>
        <fullName evidence="1">Metalloprotease</fullName>
    </submittedName>
</protein>